<sequence>MAVNTTPDKRLLEPISTVTSIALRVITAFFVAGRLIGLFQGSFGSRFVCLTDTSSGGSVGDERFSPFSPAPGASVDYVPRYCVDHPSGWQQALDQVDTVLSAGLLIGGLFLLDRTLRGAAREGIHTRRTAARFGLLGRWLLFGSLLAALGKAFAQGALLDAMQSDGQFASAVLARWDTPWLALLTGLGLLTFARIVRAGAALRADLEGVV</sequence>
<keyword evidence="3" id="KW-1185">Reference proteome</keyword>
<reference evidence="3" key="1">
    <citation type="submission" date="2023-07" db="EMBL/GenBank/DDBJ databases">
        <title>30 novel species of actinomycetes from the DSMZ collection.</title>
        <authorList>
            <person name="Nouioui I."/>
        </authorList>
    </citation>
    <scope>NUCLEOTIDE SEQUENCE [LARGE SCALE GENOMIC DNA]</scope>
    <source>
        <strain evidence="3">DSM 41979</strain>
    </source>
</reference>
<name>A0ABU2QUG1_9ACTN</name>
<feature type="transmembrane region" description="Helical" evidence="1">
    <location>
        <begin position="21"/>
        <end position="43"/>
    </location>
</feature>
<evidence type="ECO:0000313" key="3">
    <source>
        <dbReference type="Proteomes" id="UP001183610"/>
    </source>
</evidence>
<evidence type="ECO:0008006" key="4">
    <source>
        <dbReference type="Google" id="ProtNLM"/>
    </source>
</evidence>
<dbReference type="RefSeq" id="WP_010275979.1">
    <property type="nucleotide sequence ID" value="NZ_JAVRET010000004.1"/>
</dbReference>
<comment type="caution">
    <text evidence="2">The sequence shown here is derived from an EMBL/GenBank/DDBJ whole genome shotgun (WGS) entry which is preliminary data.</text>
</comment>
<accession>A0ABU2QUG1</accession>
<organism evidence="2 3">
    <name type="scientific">Streptomyces evansiae</name>
    <dbReference type="NCBI Taxonomy" id="3075535"/>
    <lineage>
        <taxon>Bacteria</taxon>
        <taxon>Bacillati</taxon>
        <taxon>Actinomycetota</taxon>
        <taxon>Actinomycetes</taxon>
        <taxon>Kitasatosporales</taxon>
        <taxon>Streptomycetaceae</taxon>
        <taxon>Streptomyces</taxon>
    </lineage>
</organism>
<evidence type="ECO:0000313" key="2">
    <source>
        <dbReference type="EMBL" id="MDT0408084.1"/>
    </source>
</evidence>
<dbReference type="EMBL" id="JAVRET010000004">
    <property type="protein sequence ID" value="MDT0408084.1"/>
    <property type="molecule type" value="Genomic_DNA"/>
</dbReference>
<keyword evidence="1" id="KW-0472">Membrane</keyword>
<protein>
    <recommendedName>
        <fullName evidence="4">DUF2975 domain-containing protein</fullName>
    </recommendedName>
</protein>
<gene>
    <name evidence="2" type="ORF">RM698_03335</name>
</gene>
<keyword evidence="1" id="KW-0812">Transmembrane</keyword>
<evidence type="ECO:0000256" key="1">
    <source>
        <dbReference type="SAM" id="Phobius"/>
    </source>
</evidence>
<feature type="transmembrane region" description="Helical" evidence="1">
    <location>
        <begin position="136"/>
        <end position="158"/>
    </location>
</feature>
<feature type="transmembrane region" description="Helical" evidence="1">
    <location>
        <begin position="178"/>
        <end position="196"/>
    </location>
</feature>
<keyword evidence="1" id="KW-1133">Transmembrane helix</keyword>
<proteinExistence type="predicted"/>
<dbReference type="Proteomes" id="UP001183610">
    <property type="component" value="Unassembled WGS sequence"/>
</dbReference>